<dbReference type="InterPro" id="IPR057697">
    <property type="entry name" value="DUF7937"/>
</dbReference>
<name>A0ABP4VX25_9MICO</name>
<feature type="transmembrane region" description="Helical" evidence="2">
    <location>
        <begin position="116"/>
        <end position="132"/>
    </location>
</feature>
<feature type="domain" description="DUF7937" evidence="4">
    <location>
        <begin position="22"/>
        <end position="384"/>
    </location>
</feature>
<evidence type="ECO:0000313" key="5">
    <source>
        <dbReference type="EMBL" id="GAA1738339.1"/>
    </source>
</evidence>
<protein>
    <submittedName>
        <fullName evidence="5">Uncharacterized protein</fullName>
    </submittedName>
</protein>
<feature type="transmembrane region" description="Helical" evidence="2">
    <location>
        <begin position="329"/>
        <end position="350"/>
    </location>
</feature>
<sequence>MTDDATPDAPRSPFAGAATREVVRDVVAALALLVALPMPWDLTHRGSDRIEVVLATVLTLLVLAVPYLRRAGLGAPSWDALTTPRGRTIGCVPYLLVALAYLVLDAVRPDAGEGQVGAGVVLGLAGATLALAPTWRPTLPVVAALVGLGALATPVMALATGDAWPAVVVGALNAVLVIGVLWLTAASYLRGDLVAGVVLLAVGAAVSVELVLFAGGEESPWFESVHGQRLGLLLLPVVAACGARRVLDDLAAVADDPQDVRAARWVSVAVRCLDLVMLVAAFVALVAMVRLASGSFGVSLVLRLIVGVLMVVVALVARRALVRDPRSGHTTAVGAACVLVVLGLVIVVARAGRGWEANVEELLVTFALPGVALGALLVPASVRELVASEPEAPDEPDEPAEVEETPTGALAQVDQPWTVSAPYEQTSPQQTSPQQTPYATAAPMDATQRIEPVRDASWGAVPGGRSGGDSTQVLPPVADVPGSPWSAAQALDPTTPLADLARIVQESPHLRPHVASNPSTYPALLDWLGALGDPAVDAALRARR</sequence>
<keyword evidence="2" id="KW-1133">Transmembrane helix</keyword>
<feature type="transmembrane region" description="Helical" evidence="2">
    <location>
        <begin position="193"/>
        <end position="215"/>
    </location>
</feature>
<feature type="transmembrane region" description="Helical" evidence="2">
    <location>
        <begin position="52"/>
        <end position="68"/>
    </location>
</feature>
<feature type="transmembrane region" description="Helical" evidence="2">
    <location>
        <begin position="139"/>
        <end position="157"/>
    </location>
</feature>
<reference evidence="6" key="1">
    <citation type="journal article" date="2019" name="Int. J. Syst. Evol. Microbiol.">
        <title>The Global Catalogue of Microorganisms (GCM) 10K type strain sequencing project: providing services to taxonomists for standard genome sequencing and annotation.</title>
        <authorList>
            <consortium name="The Broad Institute Genomics Platform"/>
            <consortium name="The Broad Institute Genome Sequencing Center for Infectious Disease"/>
            <person name="Wu L."/>
            <person name="Ma J."/>
        </authorList>
    </citation>
    <scope>NUCLEOTIDE SEQUENCE [LARGE SCALE GENOMIC DNA]</scope>
    <source>
        <strain evidence="6">JCM 15589</strain>
    </source>
</reference>
<feature type="compositionally biased region" description="Acidic residues" evidence="1">
    <location>
        <begin position="391"/>
        <end position="404"/>
    </location>
</feature>
<feature type="transmembrane region" description="Helical" evidence="2">
    <location>
        <begin position="268"/>
        <end position="289"/>
    </location>
</feature>
<accession>A0ABP4VX25</accession>
<keyword evidence="2" id="KW-0472">Membrane</keyword>
<feature type="region of interest" description="Disordered" evidence="1">
    <location>
        <begin position="388"/>
        <end position="407"/>
    </location>
</feature>
<dbReference type="Proteomes" id="UP001501138">
    <property type="component" value="Unassembled WGS sequence"/>
</dbReference>
<feature type="transmembrane region" description="Helical" evidence="2">
    <location>
        <begin position="88"/>
        <end position="104"/>
    </location>
</feature>
<keyword evidence="6" id="KW-1185">Reference proteome</keyword>
<feature type="transmembrane region" description="Helical" evidence="2">
    <location>
        <begin position="295"/>
        <end position="317"/>
    </location>
</feature>
<comment type="caution">
    <text evidence="5">The sequence shown here is derived from an EMBL/GenBank/DDBJ whole genome shotgun (WGS) entry which is preliminary data.</text>
</comment>
<feature type="transmembrane region" description="Helical" evidence="2">
    <location>
        <begin position="22"/>
        <end position="40"/>
    </location>
</feature>
<evidence type="ECO:0000259" key="3">
    <source>
        <dbReference type="Pfam" id="PF25591"/>
    </source>
</evidence>
<evidence type="ECO:0000259" key="4">
    <source>
        <dbReference type="Pfam" id="PF25592"/>
    </source>
</evidence>
<dbReference type="InterPro" id="IPR057893">
    <property type="entry name" value="LRV_2"/>
</dbReference>
<evidence type="ECO:0000313" key="6">
    <source>
        <dbReference type="Proteomes" id="UP001501138"/>
    </source>
</evidence>
<proteinExistence type="predicted"/>
<dbReference type="Pfam" id="PF25591">
    <property type="entry name" value="LRV_2"/>
    <property type="match status" value="1"/>
</dbReference>
<dbReference type="Pfam" id="PF25592">
    <property type="entry name" value="DUF7937"/>
    <property type="match status" value="1"/>
</dbReference>
<feature type="transmembrane region" description="Helical" evidence="2">
    <location>
        <begin position="227"/>
        <end position="247"/>
    </location>
</feature>
<feature type="transmembrane region" description="Helical" evidence="2">
    <location>
        <begin position="163"/>
        <end position="186"/>
    </location>
</feature>
<organism evidence="5 6">
    <name type="scientific">Isoptericola hypogeus</name>
    <dbReference type="NCBI Taxonomy" id="300179"/>
    <lineage>
        <taxon>Bacteria</taxon>
        <taxon>Bacillati</taxon>
        <taxon>Actinomycetota</taxon>
        <taxon>Actinomycetes</taxon>
        <taxon>Micrococcales</taxon>
        <taxon>Promicromonosporaceae</taxon>
        <taxon>Isoptericola</taxon>
    </lineage>
</organism>
<feature type="transmembrane region" description="Helical" evidence="2">
    <location>
        <begin position="362"/>
        <end position="382"/>
    </location>
</feature>
<dbReference type="EMBL" id="BAAAPM010000009">
    <property type="protein sequence ID" value="GAA1738339.1"/>
    <property type="molecule type" value="Genomic_DNA"/>
</dbReference>
<gene>
    <name evidence="5" type="ORF">GCM10009809_36820</name>
</gene>
<keyword evidence="2" id="KW-0812">Transmembrane</keyword>
<evidence type="ECO:0000256" key="1">
    <source>
        <dbReference type="SAM" id="MobiDB-lite"/>
    </source>
</evidence>
<dbReference type="RefSeq" id="WP_344250253.1">
    <property type="nucleotide sequence ID" value="NZ_BAAAPM010000009.1"/>
</dbReference>
<evidence type="ECO:0000256" key="2">
    <source>
        <dbReference type="SAM" id="Phobius"/>
    </source>
</evidence>
<feature type="domain" description="Leucine rich repeat variant" evidence="3">
    <location>
        <begin position="486"/>
        <end position="544"/>
    </location>
</feature>